<evidence type="ECO:0000313" key="2">
    <source>
        <dbReference type="EMBL" id="SMY22372.1"/>
    </source>
</evidence>
<proteinExistence type="predicted"/>
<protein>
    <recommendedName>
        <fullName evidence="4">CBM1 domain-containing protein</fullName>
    </recommendedName>
</protein>
<dbReference type="EMBL" id="LT882678">
    <property type="protein sequence ID" value="SMY22372.1"/>
    <property type="molecule type" value="Genomic_DNA"/>
</dbReference>
<feature type="signal peptide" evidence="1">
    <location>
        <begin position="1"/>
        <end position="18"/>
    </location>
</feature>
<accession>A0A1Y6LD08</accession>
<dbReference type="AlphaFoldDB" id="A0A1Y6LD08"/>
<gene>
    <name evidence="2" type="ORF">ZT1A5_G3811</name>
</gene>
<keyword evidence="1" id="KW-0732">Signal</keyword>
<evidence type="ECO:0000256" key="1">
    <source>
        <dbReference type="SAM" id="SignalP"/>
    </source>
</evidence>
<reference evidence="2 3" key="1">
    <citation type="submission" date="2016-10" db="EMBL/GenBank/DDBJ databases">
        <authorList>
            <person name="Varghese N."/>
        </authorList>
    </citation>
    <scope>NUCLEOTIDE SEQUENCE [LARGE SCALE GENOMIC DNA]</scope>
</reference>
<evidence type="ECO:0000313" key="3">
    <source>
        <dbReference type="Proteomes" id="UP000215453"/>
    </source>
</evidence>
<sequence>MQFFQLAIALCMASTSLAWFTCVADEFYGGCQGFGPDAGSVYSCSPRHPCPKHKKDWKCNPEGDGDWGAWC</sequence>
<dbReference type="Proteomes" id="UP000215453">
    <property type="component" value="Chromosome 3"/>
</dbReference>
<evidence type="ECO:0008006" key="4">
    <source>
        <dbReference type="Google" id="ProtNLM"/>
    </source>
</evidence>
<organism evidence="2 3">
    <name type="scientific">Zymoseptoria tritici ST99CH_1A5</name>
    <dbReference type="NCBI Taxonomy" id="1276529"/>
    <lineage>
        <taxon>Eukaryota</taxon>
        <taxon>Fungi</taxon>
        <taxon>Dikarya</taxon>
        <taxon>Ascomycota</taxon>
        <taxon>Pezizomycotina</taxon>
        <taxon>Dothideomycetes</taxon>
        <taxon>Dothideomycetidae</taxon>
        <taxon>Mycosphaerellales</taxon>
        <taxon>Mycosphaerellaceae</taxon>
        <taxon>Zymoseptoria</taxon>
    </lineage>
</organism>
<feature type="chain" id="PRO_5012915725" description="CBM1 domain-containing protein" evidence="1">
    <location>
        <begin position="19"/>
        <end position="71"/>
    </location>
</feature>
<name>A0A1Y6LD08_ZYMTR</name>